<dbReference type="PROSITE" id="PS52016">
    <property type="entry name" value="TONB_DEPENDENT_REC_3"/>
    <property type="match status" value="1"/>
</dbReference>
<dbReference type="InterPro" id="IPR012910">
    <property type="entry name" value="Plug_dom"/>
</dbReference>
<evidence type="ECO:0000259" key="13">
    <source>
        <dbReference type="SMART" id="SM00965"/>
    </source>
</evidence>
<evidence type="ECO:0000256" key="5">
    <source>
        <dbReference type="ARBA" id="ARBA00022692"/>
    </source>
</evidence>
<keyword evidence="3 10" id="KW-1134">Transmembrane beta strand</keyword>
<keyword evidence="15" id="KW-1185">Reference proteome</keyword>
<keyword evidence="4" id="KW-0410">Iron transport</keyword>
<dbReference type="PATRIC" id="fig|1420583.3.peg.1881"/>
<keyword evidence="12" id="KW-0732">Signal</keyword>
<evidence type="ECO:0000313" key="14">
    <source>
        <dbReference type="EMBL" id="KMS58311.1"/>
    </source>
</evidence>
<dbReference type="PANTHER" id="PTHR47234:SF1">
    <property type="entry name" value="TONB-DEPENDENT RECEPTOR"/>
    <property type="match status" value="1"/>
</dbReference>
<dbReference type="InterPro" id="IPR037066">
    <property type="entry name" value="Plug_dom_sf"/>
</dbReference>
<dbReference type="Gene3D" id="2.170.130.10">
    <property type="entry name" value="TonB-dependent receptor, plug domain"/>
    <property type="match status" value="1"/>
</dbReference>
<comment type="subcellular location">
    <subcellularLocation>
        <location evidence="1 10">Cell outer membrane</location>
        <topology evidence="1 10">Multi-pass membrane protein</topology>
    </subcellularLocation>
</comment>
<dbReference type="InterPro" id="IPR039426">
    <property type="entry name" value="TonB-dep_rcpt-like"/>
</dbReference>
<feature type="chain" id="PRO_5005291957" evidence="12">
    <location>
        <begin position="24"/>
        <end position="860"/>
    </location>
</feature>
<keyword evidence="4" id="KW-0406">Ion transport</keyword>
<dbReference type="Gene3D" id="2.40.170.20">
    <property type="entry name" value="TonB-dependent receptor, beta-barrel domain"/>
    <property type="match status" value="1"/>
</dbReference>
<organism evidence="14 15">
    <name type="scientific">Sphingobium cupriresistens LL01</name>
    <dbReference type="NCBI Taxonomy" id="1420583"/>
    <lineage>
        <taxon>Bacteria</taxon>
        <taxon>Pseudomonadati</taxon>
        <taxon>Pseudomonadota</taxon>
        <taxon>Alphaproteobacteria</taxon>
        <taxon>Sphingomonadales</taxon>
        <taxon>Sphingomonadaceae</taxon>
        <taxon>Sphingobium</taxon>
    </lineage>
</organism>
<keyword evidence="8 10" id="KW-0472">Membrane</keyword>
<dbReference type="InterPro" id="IPR000531">
    <property type="entry name" value="Beta-barrel_TonB"/>
</dbReference>
<dbReference type="RefSeq" id="WP_066602822.1">
    <property type="nucleotide sequence ID" value="NZ_KQ130434.1"/>
</dbReference>
<dbReference type="AlphaFoldDB" id="A0A0J7Y2Z2"/>
<dbReference type="PANTHER" id="PTHR47234">
    <property type="match status" value="1"/>
</dbReference>
<sequence>MRKISHNLANIIAVASAVGIATASPILLADTQTEQTFHIEAQNLADALRALGAQLGREVLFQPGQVEGRLSPRLDGRYAPAQALRLLLKGTGLRAIENGGSFVIVGSPTSQRAPEDGDAASTTLLVTGSRIRGANIAAPVIEVSQKEMRQSGQNDLGEVIRSLPQSFSGGQNPSVAPGNVGIANQNLSGGSTANLRGLGGDATLTLLNGHRLSYGSAVQAVDISAIPVSVVSRMEVIPDGASAIYGSDAVGGVVNIILKRDYEGYSTSARWAAATDGGDVEQQYNATAGIRWSSGGFIVAYDFLKGSDITARDRSYTDYMPDAATLLPERENHSIIFSGHQAIGPDLEFAVDALFNRREISSMLALNASSGYLNTPVNKSFALAPSLAWRVNPDWTVTLSGLYGRDRTDYDQRYYSNGAVASRAYGCYCNVARSVELGAEGKLLNLPAGEVRLAIGGGYRYNSFEDTNASGSQSNGGGSIDSSYAFGELNVPLVSPEQDLSWAYRISINGALRYERYPGIDEVATPKLGLIYSPTRDFDLKASWGKSFKAPTLLQQYQMRYVTLRAASAYGGTQFPTGSVAMMSQGGNPDLKPERAETWTITLGAHPSAVPGLQLDASYFNIRYKNRIIQPISGVNQYSALSNPIFADYVVYAPDAATQAALIASTNGQLNNYSGAPYDPSSVVAIAFNNFINGTQQKIEGFDLSGRYSLPIGALGELTLGGNASWLKSTEQINENAPVTRLAGIIYNPPKFRGRFNISWTKDSFTLAGYLNHSGRLRDTRSTSQSDVKSQTTFDLNALLNLPADSLLGALDVALSARNLFNARPPYAAPSGGNSFYVNYDSTNYSPIGRFVSLSITKHW</sequence>
<evidence type="ECO:0000256" key="11">
    <source>
        <dbReference type="RuleBase" id="RU003357"/>
    </source>
</evidence>
<evidence type="ECO:0000256" key="6">
    <source>
        <dbReference type="ARBA" id="ARBA00023004"/>
    </source>
</evidence>
<dbReference type="Proteomes" id="UP000052232">
    <property type="component" value="Unassembled WGS sequence"/>
</dbReference>
<accession>A0A0J7Y2Z2</accession>
<dbReference type="Pfam" id="PF00593">
    <property type="entry name" value="TonB_dep_Rec_b-barrel"/>
    <property type="match status" value="1"/>
</dbReference>
<dbReference type="GO" id="GO:0006826">
    <property type="term" value="P:iron ion transport"/>
    <property type="evidence" value="ECO:0007669"/>
    <property type="project" value="UniProtKB-KW"/>
</dbReference>
<keyword evidence="2 10" id="KW-0813">Transport</keyword>
<dbReference type="Pfam" id="PF07715">
    <property type="entry name" value="Plug"/>
    <property type="match status" value="1"/>
</dbReference>
<evidence type="ECO:0000256" key="10">
    <source>
        <dbReference type="PROSITE-ProRule" id="PRU01360"/>
    </source>
</evidence>
<evidence type="ECO:0000256" key="12">
    <source>
        <dbReference type="SAM" id="SignalP"/>
    </source>
</evidence>
<evidence type="ECO:0000256" key="7">
    <source>
        <dbReference type="ARBA" id="ARBA00023077"/>
    </source>
</evidence>
<evidence type="ECO:0000256" key="8">
    <source>
        <dbReference type="ARBA" id="ARBA00023136"/>
    </source>
</evidence>
<dbReference type="STRING" id="1420583.V473_09355"/>
<name>A0A0J7Y2Z2_9SPHN</name>
<dbReference type="EMBL" id="JACT01000001">
    <property type="protein sequence ID" value="KMS58311.1"/>
    <property type="molecule type" value="Genomic_DNA"/>
</dbReference>
<evidence type="ECO:0000256" key="9">
    <source>
        <dbReference type="ARBA" id="ARBA00023237"/>
    </source>
</evidence>
<dbReference type="SUPFAM" id="SSF56935">
    <property type="entry name" value="Porins"/>
    <property type="match status" value="1"/>
</dbReference>
<dbReference type="InterPro" id="IPR036942">
    <property type="entry name" value="Beta-barrel_TonB_sf"/>
</dbReference>
<comment type="caution">
    <text evidence="14">The sequence shown here is derived from an EMBL/GenBank/DDBJ whole genome shotgun (WGS) entry which is preliminary data.</text>
</comment>
<comment type="similarity">
    <text evidence="10 11">Belongs to the TonB-dependent receptor family.</text>
</comment>
<evidence type="ECO:0000256" key="4">
    <source>
        <dbReference type="ARBA" id="ARBA00022496"/>
    </source>
</evidence>
<keyword evidence="14" id="KW-0675">Receptor</keyword>
<evidence type="ECO:0000256" key="3">
    <source>
        <dbReference type="ARBA" id="ARBA00022452"/>
    </source>
</evidence>
<evidence type="ECO:0000313" key="15">
    <source>
        <dbReference type="Proteomes" id="UP000052232"/>
    </source>
</evidence>
<dbReference type="CDD" id="cd01347">
    <property type="entry name" value="ligand_gated_channel"/>
    <property type="match status" value="1"/>
</dbReference>
<dbReference type="SMART" id="SM00965">
    <property type="entry name" value="STN"/>
    <property type="match status" value="1"/>
</dbReference>
<dbReference type="GO" id="GO:0009279">
    <property type="term" value="C:cell outer membrane"/>
    <property type="evidence" value="ECO:0007669"/>
    <property type="project" value="UniProtKB-SubCell"/>
</dbReference>
<evidence type="ECO:0000256" key="2">
    <source>
        <dbReference type="ARBA" id="ARBA00022448"/>
    </source>
</evidence>
<protein>
    <submittedName>
        <fullName evidence="14">TonB-denpendent receptor</fullName>
    </submittedName>
</protein>
<gene>
    <name evidence="14" type="ORF">V473_09355</name>
</gene>
<feature type="signal peptide" evidence="12">
    <location>
        <begin position="1"/>
        <end position="23"/>
    </location>
</feature>
<keyword evidence="7 11" id="KW-0798">TonB box</keyword>
<feature type="domain" description="Secretin/TonB short N-terminal" evidence="13">
    <location>
        <begin position="57"/>
        <end position="107"/>
    </location>
</feature>
<evidence type="ECO:0000256" key="1">
    <source>
        <dbReference type="ARBA" id="ARBA00004571"/>
    </source>
</evidence>
<keyword evidence="9 10" id="KW-0998">Cell outer membrane</keyword>
<dbReference type="Gene3D" id="3.55.50.30">
    <property type="match status" value="1"/>
</dbReference>
<reference evidence="14 15" key="1">
    <citation type="journal article" date="2015" name="G3 (Bethesda)">
        <title>Insights into Ongoing Evolution of the Hexachlorocyclohexane Catabolic Pathway from Comparative Genomics of Ten Sphingomonadaceae Strains.</title>
        <authorList>
            <person name="Pearce S.L."/>
            <person name="Oakeshott J.G."/>
            <person name="Pandey G."/>
        </authorList>
    </citation>
    <scope>NUCLEOTIDE SEQUENCE [LARGE SCALE GENOMIC DNA]</scope>
    <source>
        <strain evidence="14 15">LL01</strain>
    </source>
</reference>
<keyword evidence="6" id="KW-0408">Iron</keyword>
<dbReference type="Pfam" id="PF07660">
    <property type="entry name" value="STN"/>
    <property type="match status" value="1"/>
</dbReference>
<dbReference type="InterPro" id="IPR011662">
    <property type="entry name" value="Secretin/TonB_short_N"/>
</dbReference>
<keyword evidence="5 10" id="KW-0812">Transmembrane</keyword>
<proteinExistence type="inferred from homology"/>